<reference evidence="1 2" key="1">
    <citation type="journal article" date="2023" name="Plants (Basel)">
        <title>Bridging the Gap: Combining Genomics and Transcriptomics Approaches to Understand Stylosanthes scabra, an Orphan Legume from the Brazilian Caatinga.</title>
        <authorList>
            <person name="Ferreira-Neto J.R.C."/>
            <person name="da Silva M.D."/>
            <person name="Binneck E."/>
            <person name="de Melo N.F."/>
            <person name="da Silva R.H."/>
            <person name="de Melo A.L.T.M."/>
            <person name="Pandolfi V."/>
            <person name="Bustamante F.O."/>
            <person name="Brasileiro-Vidal A.C."/>
            <person name="Benko-Iseppon A.M."/>
        </authorList>
    </citation>
    <scope>NUCLEOTIDE SEQUENCE [LARGE SCALE GENOMIC DNA]</scope>
    <source>
        <tissue evidence="1">Leaves</tissue>
    </source>
</reference>
<dbReference type="EMBL" id="JASCZI010242111">
    <property type="protein sequence ID" value="MED6209639.1"/>
    <property type="molecule type" value="Genomic_DNA"/>
</dbReference>
<keyword evidence="2" id="KW-1185">Reference proteome</keyword>
<evidence type="ECO:0000313" key="2">
    <source>
        <dbReference type="Proteomes" id="UP001341840"/>
    </source>
</evidence>
<evidence type="ECO:0000313" key="1">
    <source>
        <dbReference type="EMBL" id="MED6209639.1"/>
    </source>
</evidence>
<protein>
    <submittedName>
        <fullName evidence="1">Uncharacterized protein</fullName>
    </submittedName>
</protein>
<accession>A0ABU6YK23</accession>
<name>A0ABU6YK23_9FABA</name>
<sequence>MARRKSRVSIELGVQVNSIILFQGVYIELPSIDIHVAQVFPRRFANQFGAELPDQLSLVTPTDWSRRARWTRDT</sequence>
<gene>
    <name evidence="1" type="ORF">PIB30_056679</name>
</gene>
<proteinExistence type="predicted"/>
<dbReference type="Proteomes" id="UP001341840">
    <property type="component" value="Unassembled WGS sequence"/>
</dbReference>
<organism evidence="1 2">
    <name type="scientific">Stylosanthes scabra</name>
    <dbReference type="NCBI Taxonomy" id="79078"/>
    <lineage>
        <taxon>Eukaryota</taxon>
        <taxon>Viridiplantae</taxon>
        <taxon>Streptophyta</taxon>
        <taxon>Embryophyta</taxon>
        <taxon>Tracheophyta</taxon>
        <taxon>Spermatophyta</taxon>
        <taxon>Magnoliopsida</taxon>
        <taxon>eudicotyledons</taxon>
        <taxon>Gunneridae</taxon>
        <taxon>Pentapetalae</taxon>
        <taxon>rosids</taxon>
        <taxon>fabids</taxon>
        <taxon>Fabales</taxon>
        <taxon>Fabaceae</taxon>
        <taxon>Papilionoideae</taxon>
        <taxon>50 kb inversion clade</taxon>
        <taxon>dalbergioids sensu lato</taxon>
        <taxon>Dalbergieae</taxon>
        <taxon>Pterocarpus clade</taxon>
        <taxon>Stylosanthes</taxon>
    </lineage>
</organism>
<comment type="caution">
    <text evidence="1">The sequence shown here is derived from an EMBL/GenBank/DDBJ whole genome shotgun (WGS) entry which is preliminary data.</text>
</comment>